<evidence type="ECO:0000259" key="1">
    <source>
        <dbReference type="Pfam" id="PF13619"/>
    </source>
</evidence>
<evidence type="ECO:0000313" key="3">
    <source>
        <dbReference type="Proteomes" id="UP000666240"/>
    </source>
</evidence>
<gene>
    <name evidence="2" type="ORF">J5Y06_11440</name>
</gene>
<dbReference type="AlphaFoldDB" id="A0A8J7UIT7"/>
<keyword evidence="3" id="KW-1185">Reference proteome</keyword>
<accession>A0A8J7UIT7</accession>
<proteinExistence type="predicted"/>
<name>A0A8J7UIT7_9HYPH</name>
<feature type="domain" description="KTSC" evidence="1">
    <location>
        <begin position="3"/>
        <end position="59"/>
    </location>
</feature>
<dbReference type="EMBL" id="JAGIYY010000003">
    <property type="protein sequence ID" value="MBP0439263.1"/>
    <property type="molecule type" value="Genomic_DNA"/>
</dbReference>
<comment type="caution">
    <text evidence="2">The sequence shown here is derived from an EMBL/GenBank/DDBJ whole genome shotgun (WGS) entry which is preliminary data.</text>
</comment>
<protein>
    <submittedName>
        <fullName evidence="2">KTSC domain-containing protein</fullName>
    </submittedName>
</protein>
<sequence>MRSTSIHEVGYDPDTRMLDVKFIGGGLYRYADVPPFLHEALLIAPSPGRFVNERIRGRFGCHRIG</sequence>
<dbReference type="Proteomes" id="UP000666240">
    <property type="component" value="Unassembled WGS sequence"/>
</dbReference>
<dbReference type="InterPro" id="IPR025309">
    <property type="entry name" value="KTSC_dom"/>
</dbReference>
<dbReference type="Pfam" id="PF13619">
    <property type="entry name" value="KTSC"/>
    <property type="match status" value="1"/>
</dbReference>
<evidence type="ECO:0000313" key="2">
    <source>
        <dbReference type="EMBL" id="MBP0439263.1"/>
    </source>
</evidence>
<reference evidence="2" key="1">
    <citation type="submission" date="2021-03" db="EMBL/GenBank/DDBJ databases">
        <title>Genome sequencing and assembly of Tianweitania sediminis.</title>
        <authorList>
            <person name="Chhetri G."/>
        </authorList>
    </citation>
    <scope>NUCLEOTIDE SEQUENCE</scope>
    <source>
        <strain evidence="2">Z8</strain>
    </source>
</reference>
<organism evidence="2 3">
    <name type="scientific">Tianweitania sediminis</name>
    <dbReference type="NCBI Taxonomy" id="1502156"/>
    <lineage>
        <taxon>Bacteria</taxon>
        <taxon>Pseudomonadati</taxon>
        <taxon>Pseudomonadota</taxon>
        <taxon>Alphaproteobacteria</taxon>
        <taxon>Hyphomicrobiales</taxon>
        <taxon>Phyllobacteriaceae</taxon>
        <taxon>Tianweitania</taxon>
    </lineage>
</organism>